<proteinExistence type="predicted"/>
<evidence type="ECO:0000313" key="2">
    <source>
        <dbReference type="Proteomes" id="UP000827872"/>
    </source>
</evidence>
<organism evidence="1 2">
    <name type="scientific">Sphaerodactylus townsendi</name>
    <dbReference type="NCBI Taxonomy" id="933632"/>
    <lineage>
        <taxon>Eukaryota</taxon>
        <taxon>Metazoa</taxon>
        <taxon>Chordata</taxon>
        <taxon>Craniata</taxon>
        <taxon>Vertebrata</taxon>
        <taxon>Euteleostomi</taxon>
        <taxon>Lepidosauria</taxon>
        <taxon>Squamata</taxon>
        <taxon>Bifurcata</taxon>
        <taxon>Gekkota</taxon>
        <taxon>Sphaerodactylidae</taxon>
        <taxon>Sphaerodactylus</taxon>
    </lineage>
</organism>
<dbReference type="EMBL" id="CM037617">
    <property type="protein sequence ID" value="KAH8005621.1"/>
    <property type="molecule type" value="Genomic_DNA"/>
</dbReference>
<sequence>MSQRVTFGELVNLAIGTPELGNVNFNALHFLLHSMLQHFNLQDVQKEVSEEELEFIKPPPRSSVPKSPSQTDTSLRRTSSIFHQMHERIISIEKQLLFLNDTPTTTELLSRTEAGTFAQPAQDMWQLMQLKKKMEINEEGMTKALDEAASGLPLPAMNTLQDLLSNICALKVSTENFKQELENMKGTFEKLDIDKMLQQLGQMDGQAKVIQELQQQLNSMKAKTSSDVCLV</sequence>
<accession>A0ACB8FJF3</accession>
<name>A0ACB8FJF3_9SAUR</name>
<dbReference type="Proteomes" id="UP000827872">
    <property type="component" value="Linkage Group LG04"/>
</dbReference>
<reference evidence="1" key="1">
    <citation type="submission" date="2021-08" db="EMBL/GenBank/DDBJ databases">
        <title>The first chromosome-level gecko genome reveals the dynamic sex chromosomes of Neotropical dwarf geckos (Sphaerodactylidae: Sphaerodactylus).</title>
        <authorList>
            <person name="Pinto B.J."/>
            <person name="Keating S.E."/>
            <person name="Gamble T."/>
        </authorList>
    </citation>
    <scope>NUCLEOTIDE SEQUENCE</scope>
    <source>
        <strain evidence="1">TG3544</strain>
    </source>
</reference>
<gene>
    <name evidence="1" type="ORF">K3G42_030533</name>
</gene>
<comment type="caution">
    <text evidence="1">The sequence shown here is derived from an EMBL/GenBank/DDBJ whole genome shotgun (WGS) entry which is preliminary data.</text>
</comment>
<keyword evidence="2" id="KW-1185">Reference proteome</keyword>
<protein>
    <submittedName>
        <fullName evidence="1">Uncharacterized protein</fullName>
    </submittedName>
</protein>
<evidence type="ECO:0000313" key="1">
    <source>
        <dbReference type="EMBL" id="KAH8005621.1"/>
    </source>
</evidence>